<dbReference type="Pfam" id="PF03060">
    <property type="entry name" value="NMO"/>
    <property type="match status" value="2"/>
</dbReference>
<accession>A0A0G2ZE19</accession>
<dbReference type="InterPro" id="IPR017569">
    <property type="entry name" value="Enoyl_ACP_red-II_put"/>
</dbReference>
<dbReference type="OrthoDB" id="9778912at2"/>
<dbReference type="AlphaFoldDB" id="A0A0G2ZE19"/>
<reference evidence="4 5" key="1">
    <citation type="submission" date="2015-04" db="EMBL/GenBank/DDBJ databases">
        <title>Complete Genome Sequence of Kosmotoga pacifica SLHLJ1.</title>
        <authorList>
            <person name="Jiang L.J."/>
            <person name="Shao Z.Z."/>
            <person name="Jebbar M."/>
        </authorList>
    </citation>
    <scope>NUCLEOTIDE SEQUENCE [LARGE SCALE GENOMIC DNA]</scope>
    <source>
        <strain evidence="4 5">SLHLJ1</strain>
    </source>
</reference>
<dbReference type="GO" id="GO:0051213">
    <property type="term" value="F:dioxygenase activity"/>
    <property type="evidence" value="ECO:0007669"/>
    <property type="project" value="UniProtKB-KW"/>
</dbReference>
<dbReference type="NCBIfam" id="TIGR03151">
    <property type="entry name" value="enACPred_II"/>
    <property type="match status" value="1"/>
</dbReference>
<keyword evidence="2" id="KW-0288">FMN</keyword>
<evidence type="ECO:0000256" key="1">
    <source>
        <dbReference type="ARBA" id="ARBA00022630"/>
    </source>
</evidence>
<dbReference type="CDD" id="cd04730">
    <property type="entry name" value="NPD_like"/>
    <property type="match status" value="1"/>
</dbReference>
<proteinExistence type="predicted"/>
<dbReference type="InterPro" id="IPR004136">
    <property type="entry name" value="NMO"/>
</dbReference>
<organism evidence="4 5">
    <name type="scientific">Kosmotoga pacifica</name>
    <dbReference type="NCBI Taxonomy" id="1330330"/>
    <lineage>
        <taxon>Bacteria</taxon>
        <taxon>Thermotogati</taxon>
        <taxon>Thermotogota</taxon>
        <taxon>Thermotogae</taxon>
        <taxon>Kosmotogales</taxon>
        <taxon>Kosmotogaceae</taxon>
        <taxon>Kosmotoga</taxon>
    </lineage>
</organism>
<dbReference type="InterPro" id="IPR013785">
    <property type="entry name" value="Aldolase_TIM"/>
</dbReference>
<evidence type="ECO:0000313" key="5">
    <source>
        <dbReference type="Proteomes" id="UP000035159"/>
    </source>
</evidence>
<gene>
    <name evidence="4" type="ORF">IX53_08250</name>
</gene>
<evidence type="ECO:0000256" key="2">
    <source>
        <dbReference type="ARBA" id="ARBA00022643"/>
    </source>
</evidence>
<keyword evidence="4" id="KW-0223">Dioxygenase</keyword>
<keyword evidence="5" id="KW-1185">Reference proteome</keyword>
<keyword evidence="3" id="KW-0560">Oxidoreductase</keyword>
<protein>
    <submittedName>
        <fullName evidence="4">2-nitropropane dioxygenase</fullName>
    </submittedName>
</protein>
<keyword evidence="1" id="KW-0285">Flavoprotein</keyword>
<dbReference type="PANTHER" id="PTHR32332">
    <property type="entry name" value="2-NITROPROPANE DIOXYGENASE"/>
    <property type="match status" value="1"/>
</dbReference>
<dbReference type="KEGG" id="kpf:IX53_08250"/>
<dbReference type="PANTHER" id="PTHR32332:SF20">
    <property type="entry name" value="2-NITROPROPANE DIOXYGENASE-LIKE PROTEIN"/>
    <property type="match status" value="1"/>
</dbReference>
<dbReference type="SUPFAM" id="SSF51412">
    <property type="entry name" value="Inosine monophosphate dehydrogenase (IMPDH)"/>
    <property type="match status" value="1"/>
</dbReference>
<dbReference type="Proteomes" id="UP000035159">
    <property type="component" value="Chromosome"/>
</dbReference>
<dbReference type="PATRIC" id="fig|1330330.3.peg.1671"/>
<name>A0A0G2ZE19_9BACT</name>
<dbReference type="EMBL" id="CP011232">
    <property type="protein sequence ID" value="AKI97804.1"/>
    <property type="molecule type" value="Genomic_DNA"/>
</dbReference>
<dbReference type="STRING" id="1330330.IX53_08250"/>
<evidence type="ECO:0000256" key="3">
    <source>
        <dbReference type="ARBA" id="ARBA00023002"/>
    </source>
</evidence>
<sequence>MYPGKRISRLLGIKYPIFQGGMAWVATAELASAVSRAGGLGIIAAGNLTPSELKAEIDKAKAMTDKPFGVNLMLLSPYIEEQVEIVCSERIPVVTTGAGNPGKYMDRLKEAGIKVIPVVASPGLAKRVERLGADAVIAEGMEAGGHIGKLTTMVLVPQVVDAVSIPVIAAGGIADARTAAAAFCLGAEGIQIGTLFACSLESTAHENFKKRVLSASSLDAVVTGESTGHPVRSLRNSLTKKLLELEVSGATFEEIERLAVGGLRRAVREGDTKTGSVMAGQVAGMIKEIKPVKEIIQEIFEGVEKIFQNFAEMGVEK</sequence>
<dbReference type="Gene3D" id="3.20.20.70">
    <property type="entry name" value="Aldolase class I"/>
    <property type="match status" value="1"/>
</dbReference>
<evidence type="ECO:0000313" key="4">
    <source>
        <dbReference type="EMBL" id="AKI97804.1"/>
    </source>
</evidence>
<dbReference type="GO" id="GO:0018580">
    <property type="term" value="F:nitronate monooxygenase activity"/>
    <property type="evidence" value="ECO:0007669"/>
    <property type="project" value="InterPro"/>
</dbReference>